<evidence type="ECO:0000256" key="4">
    <source>
        <dbReference type="ARBA" id="ARBA00022989"/>
    </source>
</evidence>
<dbReference type="NCBIfam" id="NF037997">
    <property type="entry name" value="Na_Pi_symport"/>
    <property type="match status" value="1"/>
</dbReference>
<feature type="transmembrane region" description="Helical" evidence="6">
    <location>
        <begin position="281"/>
        <end position="299"/>
    </location>
</feature>
<evidence type="ECO:0000256" key="6">
    <source>
        <dbReference type="SAM" id="Phobius"/>
    </source>
</evidence>
<dbReference type="Proteomes" id="UP000237640">
    <property type="component" value="Unassembled WGS sequence"/>
</dbReference>
<dbReference type="PANTHER" id="PTHR10010">
    <property type="entry name" value="SOLUTE CARRIER FAMILY 34 SODIUM PHOSPHATE , MEMBER 2-RELATED"/>
    <property type="match status" value="1"/>
</dbReference>
<accession>A0A2T0MD77</accession>
<keyword evidence="2" id="KW-1003">Cell membrane</keyword>
<evidence type="ECO:0000313" key="7">
    <source>
        <dbReference type="EMBL" id="PRX55423.1"/>
    </source>
</evidence>
<dbReference type="OrthoDB" id="9763003at2"/>
<feature type="transmembrane region" description="Helical" evidence="6">
    <location>
        <begin position="135"/>
        <end position="153"/>
    </location>
</feature>
<evidence type="ECO:0000256" key="1">
    <source>
        <dbReference type="ARBA" id="ARBA00004651"/>
    </source>
</evidence>
<keyword evidence="4 6" id="KW-1133">Transmembrane helix</keyword>
<keyword evidence="3 6" id="KW-0812">Transmembrane</keyword>
<gene>
    <name evidence="7" type="ORF">CLV81_3835</name>
</gene>
<dbReference type="GO" id="GO:0005886">
    <property type="term" value="C:plasma membrane"/>
    <property type="evidence" value="ECO:0007669"/>
    <property type="project" value="UniProtKB-SubCell"/>
</dbReference>
<sequence>MKEILPLLMGGLALFVYSISMLSRTMQEISTEKAKRIISKYTNNLFLSILVGTLLTVLLGSSSALIIIAIVFINAGTLKFRQAIGIIMGANIGTTFSSQLIALDIGKYAIAPLIIGMMIEFFAKKENFRRYGSALFYFGMLFFGLFIIEQSVLPLRESPLFEKWITRIDENLIQGTLIGGFITLIVQSSSATVGMAIVLGKQNLITLIGGLVIMLGSELGTCSDTLIATIKGSRQAIKAGLFHLLFNFTTIVMGLLSFDYFHRLVLLISQNQALENQIANAHMLFNIIGVVLFLPLVGLSEKLLNRWLPDRLNTVHN</sequence>
<feature type="transmembrane region" description="Helical" evidence="6">
    <location>
        <begin position="241"/>
        <end position="261"/>
    </location>
</feature>
<comment type="caution">
    <text evidence="7">The sequence shown here is derived from an EMBL/GenBank/DDBJ whole genome shotgun (WGS) entry which is preliminary data.</text>
</comment>
<dbReference type="GO" id="GO:0044341">
    <property type="term" value="P:sodium-dependent phosphate transport"/>
    <property type="evidence" value="ECO:0007669"/>
    <property type="project" value="InterPro"/>
</dbReference>
<feature type="transmembrane region" description="Helical" evidence="6">
    <location>
        <begin position="105"/>
        <end position="123"/>
    </location>
</feature>
<dbReference type="Pfam" id="PF02690">
    <property type="entry name" value="Na_Pi_cotrans"/>
    <property type="match status" value="2"/>
</dbReference>
<dbReference type="AlphaFoldDB" id="A0A2T0MD77"/>
<dbReference type="EMBL" id="PVYX01000002">
    <property type="protein sequence ID" value="PRX55423.1"/>
    <property type="molecule type" value="Genomic_DNA"/>
</dbReference>
<dbReference type="InterPro" id="IPR003841">
    <property type="entry name" value="Na/Pi_transpt"/>
</dbReference>
<evidence type="ECO:0000313" key="8">
    <source>
        <dbReference type="Proteomes" id="UP000237640"/>
    </source>
</evidence>
<keyword evidence="5 6" id="KW-0472">Membrane</keyword>
<protein>
    <submittedName>
        <fullName evidence="7">Phosphate:Na+ symporter</fullName>
    </submittedName>
</protein>
<feature type="transmembrane region" description="Helical" evidence="6">
    <location>
        <begin position="173"/>
        <end position="199"/>
    </location>
</feature>
<proteinExistence type="predicted"/>
<comment type="subcellular location">
    <subcellularLocation>
        <location evidence="1">Cell membrane</location>
        <topology evidence="1">Multi-pass membrane protein</topology>
    </subcellularLocation>
</comment>
<reference evidence="7 8" key="1">
    <citation type="submission" date="2018-03" db="EMBL/GenBank/DDBJ databases">
        <title>Genomic Encyclopedia of Archaeal and Bacterial Type Strains, Phase II (KMG-II): from individual species to whole genera.</title>
        <authorList>
            <person name="Goeker M."/>
        </authorList>
    </citation>
    <scope>NUCLEOTIDE SEQUENCE [LARGE SCALE GENOMIC DNA]</scope>
    <source>
        <strain evidence="7 8">DSM 25027</strain>
    </source>
</reference>
<dbReference type="GO" id="GO:0005436">
    <property type="term" value="F:sodium:phosphate symporter activity"/>
    <property type="evidence" value="ECO:0007669"/>
    <property type="project" value="InterPro"/>
</dbReference>
<feature type="transmembrane region" description="Helical" evidence="6">
    <location>
        <begin position="6"/>
        <end position="24"/>
    </location>
</feature>
<evidence type="ECO:0000256" key="3">
    <source>
        <dbReference type="ARBA" id="ARBA00022692"/>
    </source>
</evidence>
<organism evidence="7 8">
    <name type="scientific">Flagellimonas meridianipacifica</name>
    <dbReference type="NCBI Taxonomy" id="1080225"/>
    <lineage>
        <taxon>Bacteria</taxon>
        <taxon>Pseudomonadati</taxon>
        <taxon>Bacteroidota</taxon>
        <taxon>Flavobacteriia</taxon>
        <taxon>Flavobacteriales</taxon>
        <taxon>Flavobacteriaceae</taxon>
        <taxon>Flagellimonas</taxon>
    </lineage>
</organism>
<dbReference type="PANTHER" id="PTHR10010:SF46">
    <property type="entry name" value="SODIUM-DEPENDENT PHOSPHATE TRANSPORT PROTEIN 2B"/>
    <property type="match status" value="1"/>
</dbReference>
<evidence type="ECO:0000256" key="2">
    <source>
        <dbReference type="ARBA" id="ARBA00022475"/>
    </source>
</evidence>
<keyword evidence="8" id="KW-1185">Reference proteome</keyword>
<feature type="transmembrane region" description="Helical" evidence="6">
    <location>
        <begin position="45"/>
        <end position="73"/>
    </location>
</feature>
<name>A0A2T0MD77_9FLAO</name>
<evidence type="ECO:0000256" key="5">
    <source>
        <dbReference type="ARBA" id="ARBA00023136"/>
    </source>
</evidence>
<dbReference type="RefSeq" id="WP_106147270.1">
    <property type="nucleotide sequence ID" value="NZ_PVYX01000002.1"/>
</dbReference>